<keyword evidence="4" id="KW-1185">Reference proteome</keyword>
<dbReference type="InterPro" id="IPR011043">
    <property type="entry name" value="Gal_Oxase/kelch_b-propeller"/>
</dbReference>
<keyword evidence="1" id="KW-0880">Kelch repeat</keyword>
<comment type="caution">
    <text evidence="3">The sequence shown here is derived from an EMBL/GenBank/DDBJ whole genome shotgun (WGS) entry which is preliminary data.</text>
</comment>
<evidence type="ECO:0008006" key="5">
    <source>
        <dbReference type="Google" id="ProtNLM"/>
    </source>
</evidence>
<keyword evidence="2" id="KW-0677">Repeat</keyword>
<evidence type="ECO:0000256" key="2">
    <source>
        <dbReference type="ARBA" id="ARBA00022737"/>
    </source>
</evidence>
<organism evidence="3 4">
    <name type="scientific">Ferrimicrobium acidiphilum DSM 19497</name>
    <dbReference type="NCBI Taxonomy" id="1121877"/>
    <lineage>
        <taxon>Bacteria</taxon>
        <taxon>Bacillati</taxon>
        <taxon>Actinomycetota</taxon>
        <taxon>Acidimicrobiia</taxon>
        <taxon>Acidimicrobiales</taxon>
        <taxon>Acidimicrobiaceae</taxon>
        <taxon>Ferrimicrobium</taxon>
    </lineage>
</organism>
<proteinExistence type="predicted"/>
<reference evidence="3 4" key="1">
    <citation type="submission" date="2015-01" db="EMBL/GenBank/DDBJ databases">
        <title>Draft genome of the acidophilic iron oxidizer Ferrimicrobium acidiphilum strain T23.</title>
        <authorList>
            <person name="Poehlein A."/>
            <person name="Eisen S."/>
            <person name="Schloemann M."/>
            <person name="Johnson B.D."/>
            <person name="Daniel R."/>
            <person name="Muehling M."/>
        </authorList>
    </citation>
    <scope>NUCLEOTIDE SEQUENCE [LARGE SCALE GENOMIC DNA]</scope>
    <source>
        <strain evidence="3 4">T23</strain>
    </source>
</reference>
<dbReference type="STRING" id="1121877.FEAC_25890"/>
<protein>
    <recommendedName>
        <fullName evidence="5">Kelch motif protein</fullName>
    </recommendedName>
</protein>
<dbReference type="SUPFAM" id="SSF50965">
    <property type="entry name" value="Galactose oxidase, central domain"/>
    <property type="match status" value="1"/>
</dbReference>
<evidence type="ECO:0000313" key="4">
    <source>
        <dbReference type="Proteomes" id="UP000032336"/>
    </source>
</evidence>
<accession>A0A0D8FRV0</accession>
<dbReference type="AlphaFoldDB" id="A0A0D8FRV0"/>
<evidence type="ECO:0000313" key="3">
    <source>
        <dbReference type="EMBL" id="KJE75689.1"/>
    </source>
</evidence>
<dbReference type="PANTHER" id="PTHR46093:SF18">
    <property type="entry name" value="FIBRONECTIN TYPE-III DOMAIN-CONTAINING PROTEIN"/>
    <property type="match status" value="1"/>
</dbReference>
<dbReference type="InterPro" id="IPR015915">
    <property type="entry name" value="Kelch-typ_b-propeller"/>
</dbReference>
<name>A0A0D8FRV0_9ACTN</name>
<dbReference type="Proteomes" id="UP000032336">
    <property type="component" value="Unassembled WGS sequence"/>
</dbReference>
<sequence>MVIGALESHTAGAYCAEAREPSLEVSWNKAKRHPRQRARKKSIAIAMNLSADWTRVETNDTPSPRASAAIAFDEVRANVVLFGGFDVSQGGHSDTWIFDGADWTEADPPSRPSDRATNNLCWCPRSERLVLVTGVRFSRTGGHNPLTGEPAWSKQNLCDTWIFDGENWQELRRSQYPNYVHQAMATDLQSGHVIVSGGIAAGPKTLIGVFLLRDRRESPLVDDTWIFNGENWLELDLKARPSHRQFAAMSSCPDERGVLLFGGHGGEGKPQHLGDTWIFDGENWQEIHPPISPSPRSKAMLAHDRLSGTVILFGGHGGEGKPQHLGDTWIFDGENWQEIHPPISPSPRQGACITYDSMKGQIVLFGGKDANGYLNDTWILNLSG</sequence>
<dbReference type="PANTHER" id="PTHR46093">
    <property type="entry name" value="ACYL-COA-BINDING DOMAIN-CONTAINING PROTEIN 5"/>
    <property type="match status" value="1"/>
</dbReference>
<dbReference type="eggNOG" id="COG3055">
    <property type="taxonomic scope" value="Bacteria"/>
</dbReference>
<gene>
    <name evidence="3" type="ORF">FEAC_25890</name>
</gene>
<evidence type="ECO:0000256" key="1">
    <source>
        <dbReference type="ARBA" id="ARBA00022441"/>
    </source>
</evidence>
<dbReference type="OrthoDB" id="5520856at2"/>
<dbReference type="Gene3D" id="2.120.10.80">
    <property type="entry name" value="Kelch-type beta propeller"/>
    <property type="match status" value="2"/>
</dbReference>
<dbReference type="EMBL" id="JXUW01000032">
    <property type="protein sequence ID" value="KJE75689.1"/>
    <property type="molecule type" value="Genomic_DNA"/>
</dbReference>